<dbReference type="AlphaFoldDB" id="A0A3E0GZB9"/>
<dbReference type="Proteomes" id="UP000256269">
    <property type="component" value="Unassembled WGS sequence"/>
</dbReference>
<dbReference type="EMBL" id="QUNO01000017">
    <property type="protein sequence ID" value="REH35733.1"/>
    <property type="molecule type" value="Genomic_DNA"/>
</dbReference>
<evidence type="ECO:0000313" key="2">
    <source>
        <dbReference type="Proteomes" id="UP000256269"/>
    </source>
</evidence>
<sequence length="90" mass="9567">MAITTALRGTPLLLLPQPRDLHSRCGRFARATLGTAGAAELSVGLSDAVNDLLFPRLHTHSDKVRLSLPLLSGATDPFTYADAVTDLLDV</sequence>
<proteinExistence type="predicted"/>
<evidence type="ECO:0000313" key="1">
    <source>
        <dbReference type="EMBL" id="REH35733.1"/>
    </source>
</evidence>
<protein>
    <submittedName>
        <fullName evidence="1">Uncharacterized protein</fullName>
    </submittedName>
</protein>
<name>A0A3E0GZB9_9PSEU</name>
<gene>
    <name evidence="1" type="ORF">BCF44_117121</name>
</gene>
<organism evidence="1 2">
    <name type="scientific">Kutzneria buriramensis</name>
    <dbReference type="NCBI Taxonomy" id="1045776"/>
    <lineage>
        <taxon>Bacteria</taxon>
        <taxon>Bacillati</taxon>
        <taxon>Actinomycetota</taxon>
        <taxon>Actinomycetes</taxon>
        <taxon>Pseudonocardiales</taxon>
        <taxon>Pseudonocardiaceae</taxon>
        <taxon>Kutzneria</taxon>
    </lineage>
</organism>
<keyword evidence="2" id="KW-1185">Reference proteome</keyword>
<accession>A0A3E0GZB9</accession>
<comment type="caution">
    <text evidence="1">The sequence shown here is derived from an EMBL/GenBank/DDBJ whole genome shotgun (WGS) entry which is preliminary data.</text>
</comment>
<reference evidence="1 2" key="1">
    <citation type="submission" date="2018-08" db="EMBL/GenBank/DDBJ databases">
        <title>Genomic Encyclopedia of Archaeal and Bacterial Type Strains, Phase II (KMG-II): from individual species to whole genera.</title>
        <authorList>
            <person name="Goeker M."/>
        </authorList>
    </citation>
    <scope>NUCLEOTIDE SEQUENCE [LARGE SCALE GENOMIC DNA]</scope>
    <source>
        <strain evidence="1 2">DSM 45791</strain>
    </source>
</reference>